<evidence type="ECO:0000313" key="9">
    <source>
        <dbReference type="EMBL" id="ODN05198.1"/>
    </source>
</evidence>
<comment type="subcellular location">
    <subcellularLocation>
        <location evidence="1">Mitochondrion</location>
    </subcellularLocation>
</comment>
<proteinExistence type="inferred from homology"/>
<evidence type="ECO:0000256" key="6">
    <source>
        <dbReference type="ARBA" id="ARBA00023274"/>
    </source>
</evidence>
<evidence type="ECO:0000256" key="2">
    <source>
        <dbReference type="ARBA" id="ARBA00009360"/>
    </source>
</evidence>
<reference evidence="9 10" key="1">
    <citation type="journal article" date="2016" name="Genome Biol. Evol.">
        <title>Gene Family Evolution Reflects Adaptation to Soil Environmental Stressors in the Genome of the Collembolan Orchesella cincta.</title>
        <authorList>
            <person name="Faddeeva-Vakhrusheva A."/>
            <person name="Derks M.F."/>
            <person name="Anvar S.Y."/>
            <person name="Agamennone V."/>
            <person name="Suring W."/>
            <person name="Smit S."/>
            <person name="van Straalen N.M."/>
            <person name="Roelofs D."/>
        </authorList>
    </citation>
    <scope>NUCLEOTIDE SEQUENCE [LARGE SCALE GENOMIC DNA]</scope>
    <source>
        <tissue evidence="9">Mixed pool</tissue>
    </source>
</reference>
<dbReference type="GO" id="GO:0005762">
    <property type="term" value="C:mitochondrial large ribosomal subunit"/>
    <property type="evidence" value="ECO:0007669"/>
    <property type="project" value="InterPro"/>
</dbReference>
<dbReference type="Gene3D" id="6.10.250.3440">
    <property type="match status" value="1"/>
</dbReference>
<evidence type="ECO:0000313" key="10">
    <source>
        <dbReference type="Proteomes" id="UP000094527"/>
    </source>
</evidence>
<dbReference type="STRING" id="48709.A0A1D2NIV0"/>
<dbReference type="PANTHER" id="PTHR13359:SF2">
    <property type="entry name" value="LARGE RIBOSOMAL SUBUNIT PROTEIN ML40"/>
    <property type="match status" value="1"/>
</dbReference>
<keyword evidence="5" id="KW-0496">Mitochondrion</keyword>
<feature type="coiled-coil region" evidence="8">
    <location>
        <begin position="143"/>
        <end position="170"/>
    </location>
</feature>
<evidence type="ECO:0000256" key="4">
    <source>
        <dbReference type="ARBA" id="ARBA00022980"/>
    </source>
</evidence>
<keyword evidence="6" id="KW-0687">Ribonucleoprotein</keyword>
<dbReference type="InterPro" id="IPR019192">
    <property type="entry name" value="Ribosomal_mL40"/>
</dbReference>
<dbReference type="Pfam" id="PF09812">
    <property type="entry name" value="MRP-L28"/>
    <property type="match status" value="1"/>
</dbReference>
<gene>
    <name evidence="9" type="ORF">Ocin01_01473</name>
</gene>
<dbReference type="PANTHER" id="PTHR13359">
    <property type="entry name" value="39S RIBOSOMAL PROTEIN L40, MITOCHONDRIAL"/>
    <property type="match status" value="1"/>
</dbReference>
<keyword evidence="10" id="KW-1185">Reference proteome</keyword>
<dbReference type="AlphaFoldDB" id="A0A1D2NIV0"/>
<name>A0A1D2NIV0_ORCCI</name>
<dbReference type="OrthoDB" id="5977625at2759"/>
<evidence type="ECO:0000256" key="1">
    <source>
        <dbReference type="ARBA" id="ARBA00004173"/>
    </source>
</evidence>
<evidence type="ECO:0000256" key="3">
    <source>
        <dbReference type="ARBA" id="ARBA00022946"/>
    </source>
</evidence>
<keyword evidence="3" id="KW-0809">Transit peptide</keyword>
<dbReference type="InterPro" id="IPR039145">
    <property type="entry name" value="Ribosomal_mL40_metazoa/plant"/>
</dbReference>
<protein>
    <recommendedName>
        <fullName evidence="7">Large ribosomal subunit protein mL40</fullName>
    </recommendedName>
</protein>
<sequence>MYSVLCRRFSHLQRTLSLVNPVVPVAEPISSFFLNGSGLTRWVSTSPCLFAEPLKKKKRLDPAIIKAREDRRRRKLEKQIRRMEKTAQQLKPLQELEVPVSIVDTYYERLRQEIKISPEEEESRWLLQKDWARYMFRVNSAELRMIDRILASQQKALEELRKESKNYSITLLNL</sequence>
<dbReference type="OMA" id="WARYMFR"/>
<comment type="similarity">
    <text evidence="2">Belongs to the mitochondrion-specific ribosomal protein mL40 family.</text>
</comment>
<keyword evidence="4 9" id="KW-0689">Ribosomal protein</keyword>
<evidence type="ECO:0000256" key="8">
    <source>
        <dbReference type="SAM" id="Coils"/>
    </source>
</evidence>
<organism evidence="9 10">
    <name type="scientific">Orchesella cincta</name>
    <name type="common">Springtail</name>
    <name type="synonym">Podura cincta</name>
    <dbReference type="NCBI Taxonomy" id="48709"/>
    <lineage>
        <taxon>Eukaryota</taxon>
        <taxon>Metazoa</taxon>
        <taxon>Ecdysozoa</taxon>
        <taxon>Arthropoda</taxon>
        <taxon>Hexapoda</taxon>
        <taxon>Collembola</taxon>
        <taxon>Entomobryomorpha</taxon>
        <taxon>Entomobryoidea</taxon>
        <taxon>Orchesellidae</taxon>
        <taxon>Orchesellinae</taxon>
        <taxon>Orchesella</taxon>
    </lineage>
</organism>
<keyword evidence="8" id="KW-0175">Coiled coil</keyword>
<accession>A0A1D2NIV0</accession>
<dbReference type="EMBL" id="LJIJ01000028">
    <property type="protein sequence ID" value="ODN05198.1"/>
    <property type="molecule type" value="Genomic_DNA"/>
</dbReference>
<evidence type="ECO:0000256" key="5">
    <source>
        <dbReference type="ARBA" id="ARBA00023128"/>
    </source>
</evidence>
<evidence type="ECO:0000256" key="7">
    <source>
        <dbReference type="ARBA" id="ARBA00035192"/>
    </source>
</evidence>
<dbReference type="Proteomes" id="UP000094527">
    <property type="component" value="Unassembled WGS sequence"/>
</dbReference>
<comment type="caution">
    <text evidence="9">The sequence shown here is derived from an EMBL/GenBank/DDBJ whole genome shotgun (WGS) entry which is preliminary data.</text>
</comment>